<accession>A0ABP3KYL9</accession>
<evidence type="ECO:0000313" key="3">
    <source>
        <dbReference type="Proteomes" id="UP001500909"/>
    </source>
</evidence>
<comment type="caution">
    <text evidence="2">The sequence shown here is derived from an EMBL/GenBank/DDBJ whole genome shotgun (WGS) entry which is preliminary data.</text>
</comment>
<dbReference type="EMBL" id="BAAABY010000045">
    <property type="protein sequence ID" value="GAA0489377.1"/>
    <property type="molecule type" value="Genomic_DNA"/>
</dbReference>
<organism evidence="2 3">
    <name type="scientific">Streptomyces olivaceiscleroticus</name>
    <dbReference type="NCBI Taxonomy" id="68245"/>
    <lineage>
        <taxon>Bacteria</taxon>
        <taxon>Bacillati</taxon>
        <taxon>Actinomycetota</taxon>
        <taxon>Actinomycetes</taxon>
        <taxon>Kitasatosporales</taxon>
        <taxon>Streptomycetaceae</taxon>
        <taxon>Streptomyces</taxon>
    </lineage>
</organism>
<proteinExistence type="predicted"/>
<feature type="region of interest" description="Disordered" evidence="1">
    <location>
        <begin position="1"/>
        <end position="20"/>
    </location>
</feature>
<keyword evidence="3" id="KW-1185">Reference proteome</keyword>
<gene>
    <name evidence="2" type="ORF">GCM10010361_63280</name>
</gene>
<name>A0ABP3KYL9_9ACTN</name>
<reference evidence="3" key="1">
    <citation type="journal article" date="2019" name="Int. J. Syst. Evol. Microbiol.">
        <title>The Global Catalogue of Microorganisms (GCM) 10K type strain sequencing project: providing services to taxonomists for standard genome sequencing and annotation.</title>
        <authorList>
            <consortium name="The Broad Institute Genomics Platform"/>
            <consortium name="The Broad Institute Genome Sequencing Center for Infectious Disease"/>
            <person name="Wu L."/>
            <person name="Ma J."/>
        </authorList>
    </citation>
    <scope>NUCLEOTIDE SEQUENCE [LARGE SCALE GENOMIC DNA]</scope>
    <source>
        <strain evidence="3">JCM 4805</strain>
    </source>
</reference>
<evidence type="ECO:0000313" key="2">
    <source>
        <dbReference type="EMBL" id="GAA0489377.1"/>
    </source>
</evidence>
<evidence type="ECO:0000256" key="1">
    <source>
        <dbReference type="SAM" id="MobiDB-lite"/>
    </source>
</evidence>
<protein>
    <submittedName>
        <fullName evidence="2">Uncharacterized protein</fullName>
    </submittedName>
</protein>
<sequence>MTTAAVPPAGSPVPRPAQTPDALREALAVVAPDRLDEMAASKDEAFAQAVEQQSLTPVRAWVLTWARDIEIARRPDLAARYQHANSHLEDEDPDTARKALEELTAVLDEALAEVRR</sequence>
<dbReference type="RefSeq" id="WP_052863658.1">
    <property type="nucleotide sequence ID" value="NZ_BAAABY010000045.1"/>
</dbReference>
<dbReference type="Proteomes" id="UP001500909">
    <property type="component" value="Unassembled WGS sequence"/>
</dbReference>